<evidence type="ECO:0000256" key="5">
    <source>
        <dbReference type="ARBA" id="ARBA00030175"/>
    </source>
</evidence>
<evidence type="ECO:0000313" key="11">
    <source>
        <dbReference type="Proteomes" id="UP000472260"/>
    </source>
</evidence>
<accession>A0A671NLX7</accession>
<dbReference type="PANTHER" id="PTHR45640">
    <property type="entry name" value="HEAT SHOCK PROTEIN HSP-12.2-RELATED"/>
    <property type="match status" value="1"/>
</dbReference>
<dbReference type="Ensembl" id="ENSSANT00000049544.1">
    <property type="protein sequence ID" value="ENSSANP00000046559.1"/>
    <property type="gene ID" value="ENSSANG00000023557.1"/>
</dbReference>
<dbReference type="InterPro" id="IPR008978">
    <property type="entry name" value="HSP20-like_chaperone"/>
</dbReference>
<keyword evidence="3" id="KW-0479">Metal-binding</keyword>
<dbReference type="InterPro" id="IPR001436">
    <property type="entry name" value="Alpha-crystallin/sHSP_animal"/>
</dbReference>
<dbReference type="AlphaFoldDB" id="A0A671NLX7"/>
<dbReference type="PROSITE" id="PS01031">
    <property type="entry name" value="SHSP"/>
    <property type="match status" value="1"/>
</dbReference>
<evidence type="ECO:0000259" key="9">
    <source>
        <dbReference type="PROSITE" id="PS01031"/>
    </source>
</evidence>
<proteinExistence type="inferred from homology"/>
<keyword evidence="2" id="KW-0273">Eye lens protein</keyword>
<keyword evidence="11" id="KW-1185">Reference proteome</keyword>
<evidence type="ECO:0000256" key="7">
    <source>
        <dbReference type="RuleBase" id="RU003616"/>
    </source>
</evidence>
<dbReference type="GO" id="GO:0005634">
    <property type="term" value="C:nucleus"/>
    <property type="evidence" value="ECO:0007669"/>
    <property type="project" value="TreeGrafter"/>
</dbReference>
<dbReference type="Proteomes" id="UP000472260">
    <property type="component" value="Unassembled WGS sequence"/>
</dbReference>
<dbReference type="Pfam" id="PF00011">
    <property type="entry name" value="HSP20"/>
    <property type="match status" value="1"/>
</dbReference>
<reference evidence="10" key="2">
    <citation type="submission" date="2025-09" db="UniProtKB">
        <authorList>
            <consortium name="Ensembl"/>
        </authorList>
    </citation>
    <scope>IDENTIFICATION</scope>
</reference>
<dbReference type="Gene3D" id="2.60.40.790">
    <property type="match status" value="1"/>
</dbReference>
<evidence type="ECO:0000256" key="6">
    <source>
        <dbReference type="PROSITE-ProRule" id="PRU00285"/>
    </source>
</evidence>
<sequence length="185" mass="20876">HQIPLNNFYCHTDRFCSGLPNIAFFYSTLTSLSLLFCLILCICAVVQLEFSPQNGSHATEASPSGCYPKSIRVSPLGLSSLELFIIKLDVKHYSPDELMVKINDDFIEIHGKHDERQDEHGTVAREFYRKYKIPDDVDVDPGAITASLSSDGVLTICTPPWSRWRRSCSVSTQRLVPFGEPWLHT</sequence>
<keyword evidence="8" id="KW-0812">Transmembrane</keyword>
<dbReference type="PANTHER" id="PTHR45640:SF5">
    <property type="entry name" value="ALPHA-CRYSTALLIN B CHAIN"/>
    <property type="match status" value="1"/>
</dbReference>
<evidence type="ECO:0000256" key="8">
    <source>
        <dbReference type="SAM" id="Phobius"/>
    </source>
</evidence>
<dbReference type="GO" id="GO:0051082">
    <property type="term" value="F:unfolded protein binding"/>
    <property type="evidence" value="ECO:0007669"/>
    <property type="project" value="TreeGrafter"/>
</dbReference>
<dbReference type="GO" id="GO:0046872">
    <property type="term" value="F:metal ion binding"/>
    <property type="evidence" value="ECO:0007669"/>
    <property type="project" value="UniProtKB-KW"/>
</dbReference>
<dbReference type="GO" id="GO:0005212">
    <property type="term" value="F:structural constituent of eye lens"/>
    <property type="evidence" value="ECO:0007669"/>
    <property type="project" value="UniProtKB-KW"/>
</dbReference>
<evidence type="ECO:0000313" key="10">
    <source>
        <dbReference type="Ensembl" id="ENSSANP00000046559.1"/>
    </source>
</evidence>
<name>A0A671NLX7_9TELE</name>
<dbReference type="GO" id="GO:0042026">
    <property type="term" value="P:protein refolding"/>
    <property type="evidence" value="ECO:0007669"/>
    <property type="project" value="TreeGrafter"/>
</dbReference>
<protein>
    <recommendedName>
        <fullName evidence="1">Alpha-crystallin B chain</fullName>
    </recommendedName>
    <alternativeName>
        <fullName evidence="5">Alpha(B)-crystallin</fullName>
    </alternativeName>
</protein>
<comment type="similarity">
    <text evidence="6 7">Belongs to the small heat shock protein (HSP20) family.</text>
</comment>
<dbReference type="PRINTS" id="PR00299">
    <property type="entry name" value="ACRYSTALLIN"/>
</dbReference>
<dbReference type="SUPFAM" id="SSF49764">
    <property type="entry name" value="HSP20-like chaperones"/>
    <property type="match status" value="1"/>
</dbReference>
<reference evidence="10" key="1">
    <citation type="submission" date="2025-08" db="UniProtKB">
        <authorList>
            <consortium name="Ensembl"/>
        </authorList>
    </citation>
    <scope>IDENTIFICATION</scope>
</reference>
<evidence type="ECO:0000256" key="2">
    <source>
        <dbReference type="ARBA" id="ARBA00022613"/>
    </source>
</evidence>
<evidence type="ECO:0000256" key="1">
    <source>
        <dbReference type="ARBA" id="ARBA00018516"/>
    </source>
</evidence>
<dbReference type="GO" id="GO:0009408">
    <property type="term" value="P:response to heat"/>
    <property type="evidence" value="ECO:0007669"/>
    <property type="project" value="TreeGrafter"/>
</dbReference>
<dbReference type="GO" id="GO:0043066">
    <property type="term" value="P:negative regulation of apoptotic process"/>
    <property type="evidence" value="ECO:0007669"/>
    <property type="project" value="TreeGrafter"/>
</dbReference>
<keyword evidence="8" id="KW-0472">Membrane</keyword>
<evidence type="ECO:0000256" key="4">
    <source>
        <dbReference type="ARBA" id="ARBA00022833"/>
    </source>
</evidence>
<feature type="domain" description="SHSP" evidence="9">
    <location>
        <begin position="61"/>
        <end position="173"/>
    </location>
</feature>
<dbReference type="InterPro" id="IPR002068">
    <property type="entry name" value="A-crystallin/Hsp20_dom"/>
</dbReference>
<keyword evidence="4" id="KW-0862">Zinc</keyword>
<keyword evidence="8" id="KW-1133">Transmembrane helix</keyword>
<feature type="transmembrane region" description="Helical" evidence="8">
    <location>
        <begin position="23"/>
        <end position="46"/>
    </location>
</feature>
<dbReference type="GO" id="GO:0005737">
    <property type="term" value="C:cytoplasm"/>
    <property type="evidence" value="ECO:0007669"/>
    <property type="project" value="TreeGrafter"/>
</dbReference>
<evidence type="ECO:0000256" key="3">
    <source>
        <dbReference type="ARBA" id="ARBA00022723"/>
    </source>
</evidence>
<organism evidence="10 11">
    <name type="scientific">Sinocyclocheilus anshuiensis</name>
    <dbReference type="NCBI Taxonomy" id="1608454"/>
    <lineage>
        <taxon>Eukaryota</taxon>
        <taxon>Metazoa</taxon>
        <taxon>Chordata</taxon>
        <taxon>Craniata</taxon>
        <taxon>Vertebrata</taxon>
        <taxon>Euteleostomi</taxon>
        <taxon>Actinopterygii</taxon>
        <taxon>Neopterygii</taxon>
        <taxon>Teleostei</taxon>
        <taxon>Ostariophysi</taxon>
        <taxon>Cypriniformes</taxon>
        <taxon>Cyprinidae</taxon>
        <taxon>Cyprininae</taxon>
        <taxon>Sinocyclocheilus</taxon>
    </lineage>
</organism>